<feature type="compositionally biased region" description="Basic residues" evidence="5">
    <location>
        <begin position="298"/>
        <end position="308"/>
    </location>
</feature>
<keyword evidence="2" id="KW-0963">Cytoplasm</keyword>
<dbReference type="HOGENOM" id="CLU_052871_0_0_1"/>
<dbReference type="GO" id="GO:0005786">
    <property type="term" value="C:signal recognition particle, endoplasmic reticulum targeting"/>
    <property type="evidence" value="ECO:0007669"/>
    <property type="project" value="UniProtKB-KW"/>
</dbReference>
<evidence type="ECO:0000313" key="7">
    <source>
        <dbReference type="Proteomes" id="UP000054279"/>
    </source>
</evidence>
<dbReference type="EMBL" id="KN837170">
    <property type="protein sequence ID" value="KIJ37303.1"/>
    <property type="molecule type" value="Genomic_DNA"/>
</dbReference>
<dbReference type="GO" id="GO:0006617">
    <property type="term" value="P:SRP-dependent cotranslational protein targeting to membrane, signal sequence recognition"/>
    <property type="evidence" value="ECO:0007669"/>
    <property type="project" value="TreeGrafter"/>
</dbReference>
<dbReference type="InterPro" id="IPR036521">
    <property type="entry name" value="SRP19-like_sf"/>
</dbReference>
<dbReference type="GO" id="GO:0008312">
    <property type="term" value="F:7S RNA binding"/>
    <property type="evidence" value="ECO:0007669"/>
    <property type="project" value="InterPro"/>
</dbReference>
<organism evidence="6 7">
    <name type="scientific">Sphaerobolus stellatus (strain SS14)</name>
    <dbReference type="NCBI Taxonomy" id="990650"/>
    <lineage>
        <taxon>Eukaryota</taxon>
        <taxon>Fungi</taxon>
        <taxon>Dikarya</taxon>
        <taxon>Basidiomycota</taxon>
        <taxon>Agaricomycotina</taxon>
        <taxon>Agaricomycetes</taxon>
        <taxon>Phallomycetidae</taxon>
        <taxon>Geastrales</taxon>
        <taxon>Sphaerobolaceae</taxon>
        <taxon>Sphaerobolus</taxon>
    </lineage>
</organism>
<dbReference type="AlphaFoldDB" id="A0A0C9U371"/>
<evidence type="ECO:0000256" key="5">
    <source>
        <dbReference type="SAM" id="MobiDB-lite"/>
    </source>
</evidence>
<evidence type="ECO:0000256" key="3">
    <source>
        <dbReference type="ARBA" id="ARBA00023135"/>
    </source>
</evidence>
<gene>
    <name evidence="6" type="ORF">M422DRAFT_33836</name>
</gene>
<reference evidence="6 7" key="1">
    <citation type="submission" date="2014-06" db="EMBL/GenBank/DDBJ databases">
        <title>Evolutionary Origins and Diversification of the Mycorrhizal Mutualists.</title>
        <authorList>
            <consortium name="DOE Joint Genome Institute"/>
            <consortium name="Mycorrhizal Genomics Consortium"/>
            <person name="Kohler A."/>
            <person name="Kuo A."/>
            <person name="Nagy L.G."/>
            <person name="Floudas D."/>
            <person name="Copeland A."/>
            <person name="Barry K.W."/>
            <person name="Cichocki N."/>
            <person name="Veneault-Fourrey C."/>
            <person name="LaButti K."/>
            <person name="Lindquist E.A."/>
            <person name="Lipzen A."/>
            <person name="Lundell T."/>
            <person name="Morin E."/>
            <person name="Murat C."/>
            <person name="Riley R."/>
            <person name="Ohm R."/>
            <person name="Sun H."/>
            <person name="Tunlid A."/>
            <person name="Henrissat B."/>
            <person name="Grigoriev I.V."/>
            <person name="Hibbett D.S."/>
            <person name="Martin F."/>
        </authorList>
    </citation>
    <scope>NUCLEOTIDE SEQUENCE [LARGE SCALE GENOMIC DNA]</scope>
    <source>
        <strain evidence="6 7">SS14</strain>
    </source>
</reference>
<evidence type="ECO:0000256" key="2">
    <source>
        <dbReference type="ARBA" id="ARBA00022490"/>
    </source>
</evidence>
<accession>A0A0C9U371</accession>
<feature type="compositionally biased region" description="Acidic residues" evidence="5">
    <location>
        <begin position="10"/>
        <end position="20"/>
    </location>
</feature>
<proteinExistence type="predicted"/>
<evidence type="ECO:0000313" key="6">
    <source>
        <dbReference type="EMBL" id="KIJ37303.1"/>
    </source>
</evidence>
<name>A0A0C9U371_SPHS4</name>
<dbReference type="PANTHER" id="PTHR17453:SF0">
    <property type="entry name" value="SIGNAL RECOGNITION PARTICLE 19 KDA PROTEIN"/>
    <property type="match status" value="1"/>
</dbReference>
<keyword evidence="7" id="KW-1185">Reference proteome</keyword>
<feature type="region of interest" description="Disordered" evidence="5">
    <location>
        <begin position="197"/>
        <end position="266"/>
    </location>
</feature>
<sequence length="308" mass="33714">MSRNARIEEVSDDEFDDDTDLPLPLPNTGIRGPLIQEWNDPQQSSAGSAPSPSRPQFNTPSQAETSASGEQVTVDPVTGKKTIWIQDSSAYKLWTSVYPIYLDAKRPYSRSERRIPREKSIWWPLSSDIVDACGYLGLKTLHEPQKQHPRDWENPGRVKVCFKLDGRLQNPRIKSKKQLLEDISAYIQRMHPDLVPKAGTETSEVGTTSAAAQVAAQPEVKPSPTKKDKAKTTGLPRTAPAPIRNTKSRLPQPPPGSTRVSTYSPAQEANILIETVKAGMTTPAPGESAAAPAVPGGKGKRKVIRVRA</sequence>
<feature type="compositionally biased region" description="Polar residues" evidence="5">
    <location>
        <begin position="200"/>
        <end position="211"/>
    </location>
</feature>
<comment type="subcellular location">
    <subcellularLocation>
        <location evidence="1">Cytoplasm</location>
    </subcellularLocation>
</comment>
<keyword evidence="4" id="KW-0687">Ribonucleoprotein</keyword>
<evidence type="ECO:0000256" key="4">
    <source>
        <dbReference type="ARBA" id="ARBA00023274"/>
    </source>
</evidence>
<feature type="region of interest" description="Disordered" evidence="5">
    <location>
        <begin position="282"/>
        <end position="308"/>
    </location>
</feature>
<dbReference type="PANTHER" id="PTHR17453">
    <property type="entry name" value="SIGNAL RECOGNITION PARTICLE 19 KD PROTEIN"/>
    <property type="match status" value="1"/>
</dbReference>
<dbReference type="Gene3D" id="3.30.56.30">
    <property type="entry name" value="Signal recognition particle, SRP19-like subunit"/>
    <property type="match status" value="1"/>
</dbReference>
<evidence type="ECO:0000256" key="1">
    <source>
        <dbReference type="ARBA" id="ARBA00004496"/>
    </source>
</evidence>
<dbReference type="Pfam" id="PF01922">
    <property type="entry name" value="SRP19"/>
    <property type="match status" value="1"/>
</dbReference>
<feature type="region of interest" description="Disordered" evidence="5">
    <location>
        <begin position="1"/>
        <end position="73"/>
    </location>
</feature>
<feature type="compositionally biased region" description="Polar residues" evidence="5">
    <location>
        <begin position="57"/>
        <end position="71"/>
    </location>
</feature>
<dbReference type="InterPro" id="IPR002778">
    <property type="entry name" value="Signal_recog_particle_SRP19"/>
</dbReference>
<dbReference type="Proteomes" id="UP000054279">
    <property type="component" value="Unassembled WGS sequence"/>
</dbReference>
<dbReference type="SUPFAM" id="SSF69695">
    <property type="entry name" value="SRP19"/>
    <property type="match status" value="1"/>
</dbReference>
<protein>
    <recommendedName>
        <fullName evidence="8">Signal recognition particle subunit SRP19</fullName>
    </recommendedName>
</protein>
<feature type="compositionally biased region" description="Low complexity" evidence="5">
    <location>
        <begin position="41"/>
        <end position="56"/>
    </location>
</feature>
<dbReference type="OrthoDB" id="2190947at2759"/>
<evidence type="ECO:0008006" key="8">
    <source>
        <dbReference type="Google" id="ProtNLM"/>
    </source>
</evidence>
<keyword evidence="3" id="KW-0733">Signal recognition particle</keyword>